<dbReference type="OrthoDB" id="3545866at2759"/>
<dbReference type="EMBL" id="KB707777">
    <property type="protein sequence ID" value="EMR88681.1"/>
    <property type="molecule type" value="Genomic_DNA"/>
</dbReference>
<dbReference type="Proteomes" id="UP000012045">
    <property type="component" value="Unassembled WGS sequence"/>
</dbReference>
<reference evidence="2" key="1">
    <citation type="journal article" date="2013" name="Genome Announc.">
        <title>Draft genome sequence of Botrytis cinerea BcDW1, inoculum for noble rot of grape berries.</title>
        <authorList>
            <person name="Blanco-Ulate B."/>
            <person name="Allen G."/>
            <person name="Powell A.L."/>
            <person name="Cantu D."/>
        </authorList>
    </citation>
    <scope>NUCLEOTIDE SEQUENCE [LARGE SCALE GENOMIC DNA]</scope>
    <source>
        <strain evidence="2">BcDW1</strain>
    </source>
</reference>
<proteinExistence type="predicted"/>
<sequence length="346" mass="38820">MGIRNGPALQLHEIGVGCILWLPRYSGSSGDFRPLCQRHTGPEEHSLHVDGFDHPVVVLNTYNPSDSIPSIQFLTLTSSNSRHSTPLRHGSFAQVGTNYSLENRQNLLVASHFRLEHTFNLNLSRFDAYDWGQARPCDYRLTHQSYIKLMKKLGLDASYFHPTSHIKKGLLQTPPPASPPLTQQLKIMNRSRATLKGVFATFKDFLKKRDGDPKNQEPTTPCSFGPRDGWQHGEETYGLKYAVEPSGINFTKLCYLELQHRYTLEIHSFVTFSNRKHPGTKHAYALRFTEDSYGKIMKKIGLEKEVFVPTSALKKGGGGVTGTTAALDTVSLPSVDIDKRPIVIED</sequence>
<evidence type="ECO:0000313" key="2">
    <source>
        <dbReference type="Proteomes" id="UP000012045"/>
    </source>
</evidence>
<dbReference type="HOGENOM" id="CLU_801652_0_0_1"/>
<gene>
    <name evidence="1" type="ORF">BcDW1_2674</name>
</gene>
<accession>M7TYG3</accession>
<name>M7TYG3_BOTF1</name>
<dbReference type="AlphaFoldDB" id="M7TYG3"/>
<protein>
    <submittedName>
        <fullName evidence="1">Uncharacterized protein</fullName>
    </submittedName>
</protein>
<organism evidence="1 2">
    <name type="scientific">Botryotinia fuckeliana (strain BcDW1)</name>
    <name type="common">Noble rot fungus</name>
    <name type="synonym">Botrytis cinerea</name>
    <dbReference type="NCBI Taxonomy" id="1290391"/>
    <lineage>
        <taxon>Eukaryota</taxon>
        <taxon>Fungi</taxon>
        <taxon>Dikarya</taxon>
        <taxon>Ascomycota</taxon>
        <taxon>Pezizomycotina</taxon>
        <taxon>Leotiomycetes</taxon>
        <taxon>Helotiales</taxon>
        <taxon>Sclerotiniaceae</taxon>
        <taxon>Botrytis</taxon>
    </lineage>
</organism>
<evidence type="ECO:0000313" key="1">
    <source>
        <dbReference type="EMBL" id="EMR88681.1"/>
    </source>
</evidence>